<dbReference type="Proteomes" id="UP000594638">
    <property type="component" value="Unassembled WGS sequence"/>
</dbReference>
<gene>
    <name evidence="1" type="ORF">OLEA9_A097720</name>
</gene>
<comment type="caution">
    <text evidence="1">The sequence shown here is derived from an EMBL/GenBank/DDBJ whole genome shotgun (WGS) entry which is preliminary data.</text>
</comment>
<name>A0A8S0QU59_OLEEU</name>
<reference evidence="1 2" key="1">
    <citation type="submission" date="2019-12" db="EMBL/GenBank/DDBJ databases">
        <authorList>
            <person name="Alioto T."/>
            <person name="Alioto T."/>
            <person name="Gomez Garrido J."/>
        </authorList>
    </citation>
    <scope>NUCLEOTIDE SEQUENCE [LARGE SCALE GENOMIC DNA]</scope>
</reference>
<dbReference type="Gramene" id="OE9A097720T1">
    <property type="protein sequence ID" value="OE9A097720C1"/>
    <property type="gene ID" value="OE9A097720"/>
</dbReference>
<dbReference type="OrthoDB" id="1740591at2759"/>
<sequence>MKDASTSSLLWAITFLDSHPEVLHRERKEVAQHWVPESGAAITGQMKLGRALVVACLTILWPEDRCEAWLEEENSVSNTRDIKKEPIFVNGGVEDLCCGMWA</sequence>
<evidence type="ECO:0000313" key="1">
    <source>
        <dbReference type="EMBL" id="CAA2969757.1"/>
    </source>
</evidence>
<accession>A0A8S0QU59</accession>
<proteinExistence type="predicted"/>
<dbReference type="AlphaFoldDB" id="A0A8S0QU59"/>
<keyword evidence="2" id="KW-1185">Reference proteome</keyword>
<protein>
    <submittedName>
        <fullName evidence="1">Cytochrome P450</fullName>
    </submittedName>
</protein>
<organism evidence="1 2">
    <name type="scientific">Olea europaea subsp. europaea</name>
    <dbReference type="NCBI Taxonomy" id="158383"/>
    <lineage>
        <taxon>Eukaryota</taxon>
        <taxon>Viridiplantae</taxon>
        <taxon>Streptophyta</taxon>
        <taxon>Embryophyta</taxon>
        <taxon>Tracheophyta</taxon>
        <taxon>Spermatophyta</taxon>
        <taxon>Magnoliopsida</taxon>
        <taxon>eudicotyledons</taxon>
        <taxon>Gunneridae</taxon>
        <taxon>Pentapetalae</taxon>
        <taxon>asterids</taxon>
        <taxon>lamiids</taxon>
        <taxon>Lamiales</taxon>
        <taxon>Oleaceae</taxon>
        <taxon>Oleeae</taxon>
        <taxon>Olea</taxon>
    </lineage>
</organism>
<evidence type="ECO:0000313" key="2">
    <source>
        <dbReference type="Proteomes" id="UP000594638"/>
    </source>
</evidence>
<dbReference type="EMBL" id="CACTIH010001952">
    <property type="protein sequence ID" value="CAA2969757.1"/>
    <property type="molecule type" value="Genomic_DNA"/>
</dbReference>